<reference evidence="2" key="1">
    <citation type="submission" date="2023-02" db="EMBL/GenBank/DDBJ databases">
        <title>Genome of toxic invasive species Heracleum sosnowskyi carries increased number of genes despite the absence of recent whole-genome duplications.</title>
        <authorList>
            <person name="Schelkunov M."/>
            <person name="Shtratnikova V."/>
            <person name="Makarenko M."/>
            <person name="Klepikova A."/>
            <person name="Omelchenko D."/>
            <person name="Novikova G."/>
            <person name="Obukhova E."/>
            <person name="Bogdanov V."/>
            <person name="Penin A."/>
            <person name="Logacheva M."/>
        </authorList>
    </citation>
    <scope>NUCLEOTIDE SEQUENCE</scope>
    <source>
        <strain evidence="2">Hsosn_3</strain>
        <tissue evidence="2">Leaf</tissue>
    </source>
</reference>
<protein>
    <submittedName>
        <fullName evidence="2">Uncharacterized protein</fullName>
    </submittedName>
</protein>
<dbReference type="AlphaFoldDB" id="A0AAD8MLA6"/>
<dbReference type="GO" id="GO:0016477">
    <property type="term" value="P:cell migration"/>
    <property type="evidence" value="ECO:0007669"/>
    <property type="project" value="TreeGrafter"/>
</dbReference>
<organism evidence="2 3">
    <name type="scientific">Heracleum sosnowskyi</name>
    <dbReference type="NCBI Taxonomy" id="360622"/>
    <lineage>
        <taxon>Eukaryota</taxon>
        <taxon>Viridiplantae</taxon>
        <taxon>Streptophyta</taxon>
        <taxon>Embryophyta</taxon>
        <taxon>Tracheophyta</taxon>
        <taxon>Spermatophyta</taxon>
        <taxon>Magnoliopsida</taxon>
        <taxon>eudicotyledons</taxon>
        <taxon>Gunneridae</taxon>
        <taxon>Pentapetalae</taxon>
        <taxon>asterids</taxon>
        <taxon>campanulids</taxon>
        <taxon>Apiales</taxon>
        <taxon>Apiaceae</taxon>
        <taxon>Apioideae</taxon>
        <taxon>apioid superclade</taxon>
        <taxon>Tordylieae</taxon>
        <taxon>Tordyliinae</taxon>
        <taxon>Heracleum</taxon>
    </lineage>
</organism>
<dbReference type="InterPro" id="IPR019137">
    <property type="entry name" value="Nck-associated_protein-1"/>
</dbReference>
<dbReference type="PANTHER" id="PTHR12093">
    <property type="entry name" value="NCK-ASSOCIATED PROTEIN 1"/>
    <property type="match status" value="1"/>
</dbReference>
<dbReference type="Pfam" id="PF09735">
    <property type="entry name" value="Nckap1"/>
    <property type="match status" value="1"/>
</dbReference>
<dbReference type="GO" id="GO:0031209">
    <property type="term" value="C:SCAR complex"/>
    <property type="evidence" value="ECO:0007669"/>
    <property type="project" value="TreeGrafter"/>
</dbReference>
<evidence type="ECO:0000313" key="3">
    <source>
        <dbReference type="Proteomes" id="UP001237642"/>
    </source>
</evidence>
<keyword evidence="3" id="KW-1185">Reference proteome</keyword>
<comment type="caution">
    <text evidence="2">The sequence shown here is derived from an EMBL/GenBank/DDBJ whole genome shotgun (WGS) entry which is preliminary data.</text>
</comment>
<name>A0AAD8MLA6_9APIA</name>
<dbReference type="GO" id="GO:0000902">
    <property type="term" value="P:cell morphogenesis"/>
    <property type="evidence" value="ECO:0007669"/>
    <property type="project" value="TreeGrafter"/>
</dbReference>
<sequence length="375" mass="41468">MSYAEIDFLDFDNLELVVAEIFVHAHAYWTLLGPAKGENCKKGTSTRNANVGYRASKMPAPTFLKPCTSVSNKNSTTFTSCDGTFSRNKAPCAQFNMDTSSIKSDCLSVALDGSMSSSESLKSPEVEYIDNTDVAAIDSIERKTYNKLCISDDGKTAGSICKRDILAEMERGDRIVDVDENSMDPQLCATMACDIYKHLRASEVTKSYFSVLLFMFDWGIWMVVHSLDLSPSLAVIKIFLLTVVPYPVSADVVKIFNCSEVHDQALSSCDVIHRERRTLLKQETGRMVLFFTDQPSLLAPNIQVKLLNKLASARALGLGGGSQGLTDLLDGSEETHVVVELRIRIDHNHADLNGKIFPGVWRTSVIQIQSFKKLL</sequence>
<dbReference type="GO" id="GO:0030866">
    <property type="term" value="P:cortical actin cytoskeleton organization"/>
    <property type="evidence" value="ECO:0007669"/>
    <property type="project" value="TreeGrafter"/>
</dbReference>
<gene>
    <name evidence="2" type="ORF">POM88_033130</name>
</gene>
<accession>A0AAD8MLA6</accession>
<reference evidence="2" key="2">
    <citation type="submission" date="2023-05" db="EMBL/GenBank/DDBJ databases">
        <authorList>
            <person name="Schelkunov M.I."/>
        </authorList>
    </citation>
    <scope>NUCLEOTIDE SEQUENCE</scope>
    <source>
        <strain evidence="2">Hsosn_3</strain>
        <tissue evidence="2">Leaf</tissue>
    </source>
</reference>
<evidence type="ECO:0000313" key="2">
    <source>
        <dbReference type="EMBL" id="KAK1376937.1"/>
    </source>
</evidence>
<proteinExistence type="inferred from homology"/>
<comment type="similarity">
    <text evidence="1">Belongs to the HEM-1/HEM-2 family.</text>
</comment>
<evidence type="ECO:0000256" key="1">
    <source>
        <dbReference type="ARBA" id="ARBA00037947"/>
    </source>
</evidence>
<dbReference type="EMBL" id="JAUIZM010000007">
    <property type="protein sequence ID" value="KAK1376937.1"/>
    <property type="molecule type" value="Genomic_DNA"/>
</dbReference>
<dbReference type="GO" id="GO:0030031">
    <property type="term" value="P:cell projection assembly"/>
    <property type="evidence" value="ECO:0007669"/>
    <property type="project" value="TreeGrafter"/>
</dbReference>
<dbReference type="PANTHER" id="PTHR12093:SF10">
    <property type="entry name" value="MEMBRANE-ASSOCIATED PROTEIN HEM"/>
    <property type="match status" value="1"/>
</dbReference>
<dbReference type="Proteomes" id="UP001237642">
    <property type="component" value="Unassembled WGS sequence"/>
</dbReference>